<proteinExistence type="predicted"/>
<name>X1DLJ7_9ZZZZ</name>
<reference evidence="1" key="1">
    <citation type="journal article" date="2014" name="Front. Microbiol.">
        <title>High frequency of phylogenetically diverse reductive dehalogenase-homologous genes in deep subseafloor sedimentary metagenomes.</title>
        <authorList>
            <person name="Kawai M."/>
            <person name="Futagami T."/>
            <person name="Toyoda A."/>
            <person name="Takaki Y."/>
            <person name="Nishi S."/>
            <person name="Hori S."/>
            <person name="Arai W."/>
            <person name="Tsubouchi T."/>
            <person name="Morono Y."/>
            <person name="Uchiyama I."/>
            <person name="Ito T."/>
            <person name="Fujiyama A."/>
            <person name="Inagaki F."/>
            <person name="Takami H."/>
        </authorList>
    </citation>
    <scope>NUCLEOTIDE SEQUENCE</scope>
    <source>
        <strain evidence="1">Expedition CK06-06</strain>
    </source>
</reference>
<gene>
    <name evidence="1" type="ORF">S01H4_67313</name>
</gene>
<dbReference type="EMBL" id="BART01042266">
    <property type="protein sequence ID" value="GAH21786.1"/>
    <property type="molecule type" value="Genomic_DNA"/>
</dbReference>
<dbReference type="AlphaFoldDB" id="X1DLJ7"/>
<accession>X1DLJ7</accession>
<feature type="non-terminal residue" evidence="1">
    <location>
        <position position="36"/>
    </location>
</feature>
<comment type="caution">
    <text evidence="1">The sequence shown here is derived from an EMBL/GenBank/DDBJ whole genome shotgun (WGS) entry which is preliminary data.</text>
</comment>
<sequence length="36" mass="4116">TYVDLGDADINNGENRPVSGIPWRVEGDYDQDMWAF</sequence>
<organism evidence="1">
    <name type="scientific">marine sediment metagenome</name>
    <dbReference type="NCBI Taxonomy" id="412755"/>
    <lineage>
        <taxon>unclassified sequences</taxon>
        <taxon>metagenomes</taxon>
        <taxon>ecological metagenomes</taxon>
    </lineage>
</organism>
<evidence type="ECO:0000313" key="1">
    <source>
        <dbReference type="EMBL" id="GAH21786.1"/>
    </source>
</evidence>
<protein>
    <submittedName>
        <fullName evidence="1">Uncharacterized protein</fullName>
    </submittedName>
</protein>
<feature type="non-terminal residue" evidence="1">
    <location>
        <position position="1"/>
    </location>
</feature>